<dbReference type="Gene3D" id="2.40.170.20">
    <property type="entry name" value="TonB-dependent receptor, beta-barrel domain"/>
    <property type="match status" value="1"/>
</dbReference>
<keyword evidence="5 11" id="KW-0812">Transmembrane</keyword>
<evidence type="ECO:0000256" key="10">
    <source>
        <dbReference type="ARBA" id="ARBA00023237"/>
    </source>
</evidence>
<dbReference type="PANTHER" id="PTHR32552:SF81">
    <property type="entry name" value="TONB-DEPENDENT OUTER MEMBRANE RECEPTOR"/>
    <property type="match status" value="1"/>
</dbReference>
<comment type="subcellular location">
    <subcellularLocation>
        <location evidence="1 11">Cell outer membrane</location>
        <topology evidence="1 11">Multi-pass membrane protein</topology>
    </subcellularLocation>
</comment>
<dbReference type="InterPro" id="IPR012910">
    <property type="entry name" value="Plug_dom"/>
</dbReference>
<dbReference type="InterPro" id="IPR036942">
    <property type="entry name" value="Beta-barrel_TonB_sf"/>
</dbReference>
<dbReference type="CDD" id="cd01347">
    <property type="entry name" value="ligand_gated_channel"/>
    <property type="match status" value="1"/>
</dbReference>
<dbReference type="Proteomes" id="UP000588068">
    <property type="component" value="Unassembled WGS sequence"/>
</dbReference>
<feature type="domain" description="TonB-dependent receptor-like beta-barrel" evidence="14">
    <location>
        <begin position="278"/>
        <end position="658"/>
    </location>
</feature>
<evidence type="ECO:0000256" key="8">
    <source>
        <dbReference type="ARBA" id="ARBA00023077"/>
    </source>
</evidence>
<keyword evidence="6" id="KW-0408">Iron</keyword>
<evidence type="ECO:0000256" key="3">
    <source>
        <dbReference type="ARBA" id="ARBA00022452"/>
    </source>
</evidence>
<evidence type="ECO:0000259" key="15">
    <source>
        <dbReference type="Pfam" id="PF07715"/>
    </source>
</evidence>
<dbReference type="InterPro" id="IPR039426">
    <property type="entry name" value="TonB-dep_rcpt-like"/>
</dbReference>
<dbReference type="Pfam" id="PF07715">
    <property type="entry name" value="Plug"/>
    <property type="match status" value="1"/>
</dbReference>
<comment type="similarity">
    <text evidence="11 12">Belongs to the TonB-dependent receptor family.</text>
</comment>
<evidence type="ECO:0000256" key="11">
    <source>
        <dbReference type="PROSITE-ProRule" id="PRU01360"/>
    </source>
</evidence>
<evidence type="ECO:0000256" key="12">
    <source>
        <dbReference type="RuleBase" id="RU003357"/>
    </source>
</evidence>
<evidence type="ECO:0000256" key="13">
    <source>
        <dbReference type="SAM" id="SignalP"/>
    </source>
</evidence>
<keyword evidence="9 11" id="KW-0472">Membrane</keyword>
<dbReference type="InterPro" id="IPR000531">
    <property type="entry name" value="Beta-barrel_TonB"/>
</dbReference>
<keyword evidence="7" id="KW-0406">Ion transport</keyword>
<dbReference type="Pfam" id="PF00593">
    <property type="entry name" value="TonB_dep_Rec_b-barrel"/>
    <property type="match status" value="1"/>
</dbReference>
<evidence type="ECO:0000256" key="4">
    <source>
        <dbReference type="ARBA" id="ARBA00022496"/>
    </source>
</evidence>
<gene>
    <name evidence="16" type="ORF">HNQ60_002617</name>
</gene>
<evidence type="ECO:0000256" key="7">
    <source>
        <dbReference type="ARBA" id="ARBA00023065"/>
    </source>
</evidence>
<keyword evidence="8 12" id="KW-0798">TonB box</keyword>
<evidence type="ECO:0000259" key="14">
    <source>
        <dbReference type="Pfam" id="PF00593"/>
    </source>
</evidence>
<accession>A0A841HLI5</accession>
<keyword evidence="10 11" id="KW-0998">Cell outer membrane</keyword>
<feature type="chain" id="PRO_5032373014" evidence="13">
    <location>
        <begin position="25"/>
        <end position="694"/>
    </location>
</feature>
<dbReference type="PROSITE" id="PS52016">
    <property type="entry name" value="TONB_DEPENDENT_REC_3"/>
    <property type="match status" value="1"/>
</dbReference>
<feature type="signal peptide" evidence="13">
    <location>
        <begin position="1"/>
        <end position="24"/>
    </location>
</feature>
<keyword evidence="13" id="KW-0732">Signal</keyword>
<evidence type="ECO:0000256" key="6">
    <source>
        <dbReference type="ARBA" id="ARBA00023004"/>
    </source>
</evidence>
<dbReference type="AlphaFoldDB" id="A0A841HLI5"/>
<sequence length="694" mass="77063">MMKHSKQLLVLTAVAVAQPALTLAQEVTLEEIIVTAQKREQRLIEVPVAITAISGSELQQRGLSSVQDISFAVPGLTMREDGPGSYTIFMRGLSNQYGSDALVGVYLDEAPLSLTGFDQLDSRVMDLERVEVLKGPQGTLYGQGSVAGAIRYITKKPVLDAFEGSIEASETFIDDGDTKETFTGVINIPIVKDKFALRLAGTIENGGGWQDQPQAGIEDGNNQDLKNFRAKALWKITDKFSADAMIVIHRNESELGLGFENPDRTITVAVDRSRVLIPKKFEYNLYNLNLTYDFGGAELLSASTYIDHHHEYPFSYIGGPESFYQGALEGTDARYSLANQFSQELRLASTGEGPLTWTLGAFYKKLNNQLEAYYDTLYAGVYFPPAYYLSKDGNESYALFADLAWAITDRIEVGAGVRYFEDDQDTFDGTESESDSFNSTDPRVYASFKLAENMNLYASAAKGFRSGGFNRGDLPNYQPESLWSYELGLKGLVADGLLSFELAAYYSDYSDMLRRGLVLVPDAEPQFQQLTSNVGAVEVKGMEAGVTWRATDNLTLNATAAYNDSEITEVNALDATNLPGDRVDYVPELAYTLGAHFSFEMGSLPSYFRVDYSYRDAMSYIDRTSFPAENVPQWSDDIGLLDARLGVTWNAAWFELYGMNLSNQNKWIDPYHDWTNANRTRPRAIGIKVGYNFN</sequence>
<keyword evidence="2 11" id="KW-0813">Transport</keyword>
<keyword evidence="4" id="KW-0410">Iron transport</keyword>
<keyword evidence="17" id="KW-1185">Reference proteome</keyword>
<name>A0A841HLI5_9GAMM</name>
<keyword evidence="16" id="KW-0675">Receptor</keyword>
<feature type="domain" description="TonB-dependent receptor plug" evidence="15">
    <location>
        <begin position="43"/>
        <end position="149"/>
    </location>
</feature>
<dbReference type="GO" id="GO:0006826">
    <property type="term" value="P:iron ion transport"/>
    <property type="evidence" value="ECO:0007669"/>
    <property type="project" value="UniProtKB-KW"/>
</dbReference>
<evidence type="ECO:0000313" key="17">
    <source>
        <dbReference type="Proteomes" id="UP000588068"/>
    </source>
</evidence>
<dbReference type="PANTHER" id="PTHR32552">
    <property type="entry name" value="FERRICHROME IRON RECEPTOR-RELATED"/>
    <property type="match status" value="1"/>
</dbReference>
<reference evidence="16 17" key="1">
    <citation type="submission" date="2020-08" db="EMBL/GenBank/DDBJ databases">
        <title>Genomic Encyclopedia of Type Strains, Phase IV (KMG-IV): sequencing the most valuable type-strain genomes for metagenomic binning, comparative biology and taxonomic classification.</title>
        <authorList>
            <person name="Goeker M."/>
        </authorList>
    </citation>
    <scope>NUCLEOTIDE SEQUENCE [LARGE SCALE GENOMIC DNA]</scope>
    <source>
        <strain evidence="16 17">DSM 26723</strain>
    </source>
</reference>
<keyword evidence="3 11" id="KW-1134">Transmembrane beta strand</keyword>
<proteinExistence type="inferred from homology"/>
<protein>
    <submittedName>
        <fullName evidence="16">Outer membrane receptor protein involved in Fe transport</fullName>
    </submittedName>
</protein>
<evidence type="ECO:0000256" key="2">
    <source>
        <dbReference type="ARBA" id="ARBA00022448"/>
    </source>
</evidence>
<evidence type="ECO:0000256" key="9">
    <source>
        <dbReference type="ARBA" id="ARBA00023136"/>
    </source>
</evidence>
<dbReference type="GO" id="GO:0009279">
    <property type="term" value="C:cell outer membrane"/>
    <property type="evidence" value="ECO:0007669"/>
    <property type="project" value="UniProtKB-SubCell"/>
</dbReference>
<evidence type="ECO:0000256" key="5">
    <source>
        <dbReference type="ARBA" id="ARBA00022692"/>
    </source>
</evidence>
<dbReference type="RefSeq" id="WP_221304179.1">
    <property type="nucleotide sequence ID" value="NZ_JACHHZ010000003.1"/>
</dbReference>
<comment type="caution">
    <text evidence="16">The sequence shown here is derived from an EMBL/GenBank/DDBJ whole genome shotgun (WGS) entry which is preliminary data.</text>
</comment>
<dbReference type="SUPFAM" id="SSF56935">
    <property type="entry name" value="Porins"/>
    <property type="match status" value="1"/>
</dbReference>
<evidence type="ECO:0000256" key="1">
    <source>
        <dbReference type="ARBA" id="ARBA00004571"/>
    </source>
</evidence>
<evidence type="ECO:0000313" key="16">
    <source>
        <dbReference type="EMBL" id="MBB6093736.1"/>
    </source>
</evidence>
<dbReference type="EMBL" id="JACHHZ010000003">
    <property type="protein sequence ID" value="MBB6093736.1"/>
    <property type="molecule type" value="Genomic_DNA"/>
</dbReference>
<organism evidence="16 17">
    <name type="scientific">Povalibacter uvarum</name>
    <dbReference type="NCBI Taxonomy" id="732238"/>
    <lineage>
        <taxon>Bacteria</taxon>
        <taxon>Pseudomonadati</taxon>
        <taxon>Pseudomonadota</taxon>
        <taxon>Gammaproteobacteria</taxon>
        <taxon>Steroidobacterales</taxon>
        <taxon>Steroidobacteraceae</taxon>
        <taxon>Povalibacter</taxon>
    </lineage>
</organism>